<evidence type="ECO:0000256" key="1">
    <source>
        <dbReference type="ARBA" id="ARBA00007189"/>
    </source>
</evidence>
<accession>A0A3M8DH55</accession>
<dbReference type="AlphaFoldDB" id="A0A3M8DH55"/>
<name>A0A3M8DH55_9BACL</name>
<evidence type="ECO:0000313" key="3">
    <source>
        <dbReference type="Proteomes" id="UP000271031"/>
    </source>
</evidence>
<sequence length="93" mass="10222">MSQILVIGGDRLGNIVNLLQDRGFREVHHVTGRKSSQTSVKIPAGTDLILVLTDFVNHNLAKTVKCQAKERELPILFCKRSCAAIEKVLVTPA</sequence>
<dbReference type="OrthoDB" id="5324142at2"/>
<dbReference type="EMBL" id="RHHQ01000012">
    <property type="protein sequence ID" value="RNB87430.1"/>
    <property type="molecule type" value="Genomic_DNA"/>
</dbReference>
<comment type="similarity">
    <text evidence="1">Belongs to the UPF0751 family.</text>
</comment>
<comment type="caution">
    <text evidence="2">The sequence shown here is derived from an EMBL/GenBank/DDBJ whole genome shotgun (WGS) entry which is preliminary data.</text>
</comment>
<evidence type="ECO:0000313" key="2">
    <source>
        <dbReference type="EMBL" id="RNB87430.1"/>
    </source>
</evidence>
<organism evidence="2 3">
    <name type="scientific">Brevibacillus fluminis</name>
    <dbReference type="NCBI Taxonomy" id="511487"/>
    <lineage>
        <taxon>Bacteria</taxon>
        <taxon>Bacillati</taxon>
        <taxon>Bacillota</taxon>
        <taxon>Bacilli</taxon>
        <taxon>Bacillales</taxon>
        <taxon>Paenibacillaceae</taxon>
        <taxon>Brevibacillus</taxon>
    </lineage>
</organism>
<protein>
    <submittedName>
        <fullName evidence="2">DUF2325 domain-containing protein</fullName>
    </submittedName>
</protein>
<proteinExistence type="inferred from homology"/>
<dbReference type="PIRSF" id="PIRSF020408">
    <property type="entry name" value="UCP020408"/>
    <property type="match status" value="1"/>
</dbReference>
<dbReference type="Proteomes" id="UP000271031">
    <property type="component" value="Unassembled WGS sequence"/>
</dbReference>
<dbReference type="RefSeq" id="WP_122919127.1">
    <property type="nucleotide sequence ID" value="NZ_RHHQ01000012.1"/>
</dbReference>
<gene>
    <name evidence="2" type="ORF">EDM56_17405</name>
</gene>
<reference evidence="2 3" key="1">
    <citation type="submission" date="2018-10" db="EMBL/GenBank/DDBJ databases">
        <title>Phylogenomics of Brevibacillus.</title>
        <authorList>
            <person name="Dunlap C."/>
        </authorList>
    </citation>
    <scope>NUCLEOTIDE SEQUENCE [LARGE SCALE GENOMIC DNA]</scope>
    <source>
        <strain evidence="2 3">JCM 15716</strain>
    </source>
</reference>
<keyword evidence="3" id="KW-1185">Reference proteome</keyword>
<dbReference type="InterPro" id="IPR016772">
    <property type="entry name" value="UCP020408"/>
</dbReference>
<dbReference type="Pfam" id="PF10087">
    <property type="entry name" value="DUF2325"/>
    <property type="match status" value="1"/>
</dbReference>